<keyword evidence="11" id="KW-0460">Magnesium</keyword>
<evidence type="ECO:0000256" key="9">
    <source>
        <dbReference type="ARBA" id="ARBA00023141"/>
    </source>
</evidence>
<dbReference type="InterPro" id="IPR023000">
    <property type="entry name" value="Shikimate_kinase_CS"/>
</dbReference>
<feature type="binding site" evidence="11">
    <location>
        <position position="66"/>
    </location>
    <ligand>
        <name>substrate</name>
    </ligand>
</feature>
<dbReference type="Pfam" id="PF01202">
    <property type="entry name" value="SKI"/>
    <property type="match status" value="1"/>
</dbReference>
<evidence type="ECO:0000256" key="11">
    <source>
        <dbReference type="HAMAP-Rule" id="MF_00109"/>
    </source>
</evidence>
<keyword evidence="8 11" id="KW-0067">ATP-binding</keyword>
<evidence type="ECO:0000256" key="8">
    <source>
        <dbReference type="ARBA" id="ARBA00022840"/>
    </source>
</evidence>
<keyword evidence="11" id="KW-0479">Metal-binding</keyword>
<dbReference type="SUPFAM" id="SSF52540">
    <property type="entry name" value="P-loop containing nucleoside triphosphate hydrolases"/>
    <property type="match status" value="1"/>
</dbReference>
<dbReference type="RefSeq" id="WP_377357257.1">
    <property type="nucleotide sequence ID" value="NZ_JBHTCM010000006.1"/>
</dbReference>
<dbReference type="PANTHER" id="PTHR21087">
    <property type="entry name" value="SHIKIMATE KINASE"/>
    <property type="match status" value="1"/>
</dbReference>
<feature type="binding site" evidence="11">
    <location>
        <begin position="20"/>
        <end position="25"/>
    </location>
    <ligand>
        <name>ATP</name>
        <dbReference type="ChEBI" id="CHEBI:30616"/>
    </ligand>
</feature>
<dbReference type="EMBL" id="JBHTCM010000006">
    <property type="protein sequence ID" value="MFC7332688.1"/>
    <property type="molecule type" value="Genomic_DNA"/>
</dbReference>
<dbReference type="InterPro" id="IPR027417">
    <property type="entry name" value="P-loop_NTPase"/>
</dbReference>
<evidence type="ECO:0000313" key="13">
    <source>
        <dbReference type="Proteomes" id="UP001596456"/>
    </source>
</evidence>
<feature type="binding site" evidence="11">
    <location>
        <position position="42"/>
    </location>
    <ligand>
        <name>substrate</name>
    </ligand>
</feature>
<evidence type="ECO:0000256" key="10">
    <source>
        <dbReference type="ARBA" id="ARBA00048567"/>
    </source>
</evidence>
<dbReference type="PRINTS" id="PR01100">
    <property type="entry name" value="SHIKIMTKNASE"/>
</dbReference>
<evidence type="ECO:0000256" key="5">
    <source>
        <dbReference type="ARBA" id="ARBA00022679"/>
    </source>
</evidence>
<evidence type="ECO:0000256" key="6">
    <source>
        <dbReference type="ARBA" id="ARBA00022741"/>
    </source>
</evidence>
<dbReference type="InterPro" id="IPR000623">
    <property type="entry name" value="Shikimate_kinase/TSH1"/>
</dbReference>
<comment type="subunit">
    <text evidence="11">Monomer.</text>
</comment>
<comment type="cofactor">
    <cofactor evidence="11">
        <name>Mg(2+)</name>
        <dbReference type="ChEBI" id="CHEBI:18420"/>
    </cofactor>
    <text evidence="11">Binds 1 Mg(2+) ion per subunit.</text>
</comment>
<dbReference type="PANTHER" id="PTHR21087:SF16">
    <property type="entry name" value="SHIKIMATE KINASE 1, CHLOROPLASTIC"/>
    <property type="match status" value="1"/>
</dbReference>
<dbReference type="Gene3D" id="3.40.50.300">
    <property type="entry name" value="P-loop containing nucleotide triphosphate hydrolases"/>
    <property type="match status" value="1"/>
</dbReference>
<comment type="subcellular location">
    <subcellularLocation>
        <location evidence="11">Cytoplasm</location>
    </subcellularLocation>
</comment>
<dbReference type="GO" id="GO:0004765">
    <property type="term" value="F:shikimate kinase activity"/>
    <property type="evidence" value="ECO:0007669"/>
    <property type="project" value="UniProtKB-EC"/>
</dbReference>
<comment type="function">
    <text evidence="11">Catalyzes the specific phosphorylation of the 3-hydroxyl group of shikimic acid using ATP as a cosubstrate.</text>
</comment>
<keyword evidence="13" id="KW-1185">Reference proteome</keyword>
<feature type="binding site" evidence="11">
    <location>
        <position position="88"/>
    </location>
    <ligand>
        <name>substrate</name>
    </ligand>
</feature>
<name>A0ABW2KRT4_9PROT</name>
<feature type="binding site" evidence="11">
    <location>
        <position position="145"/>
    </location>
    <ligand>
        <name>substrate</name>
    </ligand>
</feature>
<evidence type="ECO:0000256" key="2">
    <source>
        <dbReference type="ARBA" id="ARBA00006997"/>
    </source>
</evidence>
<comment type="pathway">
    <text evidence="1 11">Metabolic intermediate biosynthesis; chorismate biosynthesis; chorismate from D-erythrose 4-phosphate and phosphoenolpyruvate: step 5/7.</text>
</comment>
<reference evidence="13" key="1">
    <citation type="journal article" date="2019" name="Int. J. Syst. Evol. Microbiol.">
        <title>The Global Catalogue of Microorganisms (GCM) 10K type strain sequencing project: providing services to taxonomists for standard genome sequencing and annotation.</title>
        <authorList>
            <consortium name="The Broad Institute Genomics Platform"/>
            <consortium name="The Broad Institute Genome Sequencing Center for Infectious Disease"/>
            <person name="Wu L."/>
            <person name="Ma J."/>
        </authorList>
    </citation>
    <scope>NUCLEOTIDE SEQUENCE [LARGE SCALE GENOMIC DNA]</scope>
    <source>
        <strain evidence="13">CGMCC 1.16275</strain>
    </source>
</reference>
<keyword evidence="5 11" id="KW-0808">Transferase</keyword>
<dbReference type="InterPro" id="IPR031322">
    <property type="entry name" value="Shikimate/glucono_kinase"/>
</dbReference>
<dbReference type="HAMAP" id="MF_00109">
    <property type="entry name" value="Shikimate_kinase"/>
    <property type="match status" value="1"/>
</dbReference>
<keyword evidence="9 11" id="KW-0057">Aromatic amino acid biosynthesis</keyword>
<organism evidence="12 13">
    <name type="scientific">Rhodocista pekingensis</name>
    <dbReference type="NCBI Taxonomy" id="201185"/>
    <lineage>
        <taxon>Bacteria</taxon>
        <taxon>Pseudomonadati</taxon>
        <taxon>Pseudomonadota</taxon>
        <taxon>Alphaproteobacteria</taxon>
        <taxon>Rhodospirillales</taxon>
        <taxon>Azospirillaceae</taxon>
        <taxon>Rhodocista</taxon>
    </lineage>
</organism>
<evidence type="ECO:0000256" key="7">
    <source>
        <dbReference type="ARBA" id="ARBA00022777"/>
    </source>
</evidence>
<evidence type="ECO:0000256" key="3">
    <source>
        <dbReference type="ARBA" id="ARBA00012154"/>
    </source>
</evidence>
<protein>
    <recommendedName>
        <fullName evidence="3 11">Shikimate kinase</fullName>
        <shortName evidence="11">SK</shortName>
        <ecNumber evidence="3 11">2.7.1.71</ecNumber>
    </recommendedName>
</protein>
<comment type="similarity">
    <text evidence="2 11">Belongs to the shikimate kinase family.</text>
</comment>
<keyword evidence="11" id="KW-0963">Cytoplasm</keyword>
<feature type="binding site" evidence="11">
    <location>
        <position position="126"/>
    </location>
    <ligand>
        <name>ATP</name>
        <dbReference type="ChEBI" id="CHEBI:30616"/>
    </ligand>
</feature>
<sequence>MAQHPPFVPPRTLVLVGLMGAGKTSIGKRLAAKLHLPFVDADHEIESAAGCTIQEIFDRFGEAQFRDGERRVIARLLEGPVRVLSTGGGAFMHPETRALIRGRGLSVWLRAPLDLLVARTGRRDNRPLLKQGNPRDILAALMAQRYPVYAEADITVDSDERPPEETAERVLTALRHHLAAAAVPADGAAGPDGLERDA</sequence>
<proteinExistence type="inferred from homology"/>
<dbReference type="Proteomes" id="UP001596456">
    <property type="component" value="Unassembled WGS sequence"/>
</dbReference>
<dbReference type="PROSITE" id="PS01128">
    <property type="entry name" value="SHIKIMATE_KINASE"/>
    <property type="match status" value="1"/>
</dbReference>
<dbReference type="CDD" id="cd00464">
    <property type="entry name" value="SK"/>
    <property type="match status" value="1"/>
</dbReference>
<gene>
    <name evidence="11" type="primary">aroK</name>
    <name evidence="12" type="ORF">ACFQPS_05900</name>
</gene>
<dbReference type="NCBIfam" id="NF010552">
    <property type="entry name" value="PRK13946.1"/>
    <property type="match status" value="1"/>
</dbReference>
<feature type="binding site" evidence="11">
    <location>
        <position position="24"/>
    </location>
    <ligand>
        <name>Mg(2+)</name>
        <dbReference type="ChEBI" id="CHEBI:18420"/>
    </ligand>
</feature>
<evidence type="ECO:0000256" key="1">
    <source>
        <dbReference type="ARBA" id="ARBA00004842"/>
    </source>
</evidence>
<keyword evidence="7 11" id="KW-0418">Kinase</keyword>
<comment type="catalytic activity">
    <reaction evidence="10 11">
        <text>shikimate + ATP = 3-phosphoshikimate + ADP + H(+)</text>
        <dbReference type="Rhea" id="RHEA:13121"/>
        <dbReference type="ChEBI" id="CHEBI:15378"/>
        <dbReference type="ChEBI" id="CHEBI:30616"/>
        <dbReference type="ChEBI" id="CHEBI:36208"/>
        <dbReference type="ChEBI" id="CHEBI:145989"/>
        <dbReference type="ChEBI" id="CHEBI:456216"/>
        <dbReference type="EC" id="2.7.1.71"/>
    </reaction>
</comment>
<dbReference type="EC" id="2.7.1.71" evidence="3 11"/>
<evidence type="ECO:0000313" key="12">
    <source>
        <dbReference type="EMBL" id="MFC7332688.1"/>
    </source>
</evidence>
<keyword evidence="4 11" id="KW-0028">Amino-acid biosynthesis</keyword>
<keyword evidence="6 11" id="KW-0547">Nucleotide-binding</keyword>
<feature type="binding site" evidence="11">
    <location>
        <position position="161"/>
    </location>
    <ligand>
        <name>ATP</name>
        <dbReference type="ChEBI" id="CHEBI:30616"/>
    </ligand>
</feature>
<comment type="caution">
    <text evidence="12">The sequence shown here is derived from an EMBL/GenBank/DDBJ whole genome shotgun (WGS) entry which is preliminary data.</text>
</comment>
<accession>A0ABW2KRT4</accession>
<evidence type="ECO:0000256" key="4">
    <source>
        <dbReference type="ARBA" id="ARBA00022605"/>
    </source>
</evidence>